<dbReference type="EMBL" id="JRLX01000011">
    <property type="protein sequence ID" value="KGO86230.1"/>
    <property type="molecule type" value="Genomic_DNA"/>
</dbReference>
<dbReference type="Gene3D" id="1.50.10.20">
    <property type="match status" value="1"/>
</dbReference>
<reference evidence="4 5" key="1">
    <citation type="submission" date="2013-09" db="EMBL/GenBank/DDBJ databases">
        <authorList>
            <person name="Zeng Z."/>
            <person name="Chen C."/>
        </authorList>
    </citation>
    <scope>NUCLEOTIDE SEQUENCE [LARGE SCALE GENOMIC DNA]</scope>
    <source>
        <strain evidence="4 5">WB 3.3-2</strain>
    </source>
</reference>
<dbReference type="Proteomes" id="UP000030152">
    <property type="component" value="Unassembled WGS sequence"/>
</dbReference>
<dbReference type="PANTHER" id="PTHR43465">
    <property type="entry name" value="DUF1680 DOMAIN PROTEIN (AFU_ORTHOLOGUE AFUA_1G08910)"/>
    <property type="match status" value="1"/>
</dbReference>
<name>A0A0A2MD75_9FLAO</name>
<gene>
    <name evidence="4" type="ORF">Q765_11650</name>
</gene>
<keyword evidence="5" id="KW-1185">Reference proteome</keyword>
<keyword evidence="4" id="KW-0378">Hydrolase</keyword>
<dbReference type="InterPro" id="IPR049049">
    <property type="entry name" value="Beta-AFase-like_GH127_C"/>
</dbReference>
<dbReference type="PROSITE" id="PS51257">
    <property type="entry name" value="PROKAR_LIPOPROTEIN"/>
    <property type="match status" value="1"/>
</dbReference>
<dbReference type="GO" id="GO:0016798">
    <property type="term" value="F:hydrolase activity, acting on glycosyl bonds"/>
    <property type="evidence" value="ECO:0007669"/>
    <property type="project" value="UniProtKB-KW"/>
</dbReference>
<dbReference type="Pfam" id="PF07944">
    <property type="entry name" value="Beta-AFase-like_GH127_cat"/>
    <property type="match status" value="1"/>
</dbReference>
<accession>A0A0A2MD75</accession>
<feature type="domain" description="Non-reducing end beta-L-arabinofuranosidase-like GH127 catalytic" evidence="1">
    <location>
        <begin position="48"/>
        <end position="442"/>
    </location>
</feature>
<evidence type="ECO:0000259" key="1">
    <source>
        <dbReference type="Pfam" id="PF07944"/>
    </source>
</evidence>
<keyword evidence="4" id="KW-0326">Glycosidase</keyword>
<organism evidence="4 5">
    <name type="scientific">Flavobacterium rivuli WB 3.3-2 = DSM 21788</name>
    <dbReference type="NCBI Taxonomy" id="1121895"/>
    <lineage>
        <taxon>Bacteria</taxon>
        <taxon>Pseudomonadati</taxon>
        <taxon>Bacteroidota</taxon>
        <taxon>Flavobacteriia</taxon>
        <taxon>Flavobacteriales</taxon>
        <taxon>Flavobacteriaceae</taxon>
        <taxon>Flavobacterium</taxon>
    </lineage>
</organism>
<dbReference type="PANTHER" id="PTHR43465:SF2">
    <property type="entry name" value="DUF1680 DOMAIN PROTEIN (AFU_ORTHOLOGUE AFUA_1G08910)"/>
    <property type="match status" value="1"/>
</dbReference>
<evidence type="ECO:0000259" key="3">
    <source>
        <dbReference type="Pfam" id="PF20737"/>
    </source>
</evidence>
<evidence type="ECO:0000313" key="5">
    <source>
        <dbReference type="Proteomes" id="UP000030152"/>
    </source>
</evidence>
<dbReference type="InterPro" id="IPR008928">
    <property type="entry name" value="6-hairpin_glycosidase_sf"/>
</dbReference>
<dbReference type="GO" id="GO:0005975">
    <property type="term" value="P:carbohydrate metabolic process"/>
    <property type="evidence" value="ECO:0007669"/>
    <property type="project" value="InterPro"/>
</dbReference>
<dbReference type="SUPFAM" id="SSF48208">
    <property type="entry name" value="Six-hairpin glycosidases"/>
    <property type="match status" value="1"/>
</dbReference>
<dbReference type="InterPro" id="IPR012878">
    <property type="entry name" value="Beta-AFase-like_GH127_cat"/>
</dbReference>
<dbReference type="InterPro" id="IPR049174">
    <property type="entry name" value="Beta-AFase-like"/>
</dbReference>
<proteinExistence type="predicted"/>
<dbReference type="Pfam" id="PF20737">
    <property type="entry name" value="Glyco_hydro127C"/>
    <property type="match status" value="1"/>
</dbReference>
<dbReference type="InterPro" id="IPR049046">
    <property type="entry name" value="Beta-AFase-like_GH127_middle"/>
</dbReference>
<dbReference type="AlphaFoldDB" id="A0A0A2MD75"/>
<dbReference type="Pfam" id="PF20736">
    <property type="entry name" value="Glyco_hydro127M"/>
    <property type="match status" value="1"/>
</dbReference>
<feature type="domain" description="Non-reducing end beta-L-arabinofuranosidase-like GH127 C-terminal" evidence="3">
    <location>
        <begin position="567"/>
        <end position="659"/>
    </location>
</feature>
<comment type="caution">
    <text evidence="4">The sequence shown here is derived from an EMBL/GenBank/DDBJ whole genome shotgun (WGS) entry which is preliminary data.</text>
</comment>
<protein>
    <submittedName>
        <fullName evidence="4">Six-hairpin glycosidase</fullName>
    </submittedName>
</protein>
<dbReference type="RefSeq" id="WP_020211820.1">
    <property type="nucleotide sequence ID" value="NZ_JRLX01000011.1"/>
</dbReference>
<evidence type="ECO:0000259" key="2">
    <source>
        <dbReference type="Pfam" id="PF20736"/>
    </source>
</evidence>
<dbReference type="STRING" id="1121895.GCA_000378485_00693"/>
<evidence type="ECO:0000313" key="4">
    <source>
        <dbReference type="EMBL" id="KGO86230.1"/>
    </source>
</evidence>
<dbReference type="OrthoDB" id="9757939at2"/>
<sequence>MNKQTILSCLALALVIAGCSKNKTETVAEADKSVLISGYPIQPVEISKVKVTDDFWLPYIKTIQEKTIQYAIKKCSEEGRFENFLIAGGKKKGTVRGVMPFDDSDVYKIIEGASNSLISSPNPKLEAQLDSIIAIVKVGQEKDGYLCTWRTINPAKPPATWVKVEKGVRWEYMNMSHEDYNAGHMYEAAAVHYKATGKRNFLDIALKNADLFVKTFGDGDDKIHAVPGHEIIETGLIKLYEITGKKEYLKLSKYFLDHRGDPKNKENYGAYAQDHKPVIEQDEVVGHAVRAVYLYAGMTDIAAIEKDAAYRNAVDKLWHNMTEKKTYITGGIGALHDGEAFGANYELPNLTAYNETCAAIGSVYWNNRLFNLTGDVKYNDVLERTMYNGLISGISLTGTEFFYPNPMESDAKFEFNKGACTRSGWFDCSCCPTNLIRFIPAIPGLIYAHQKDTLYVNLYMSNTADVTLDKHKVKVAQQTNYPWNGAVKLSVDPEKEGSFTVKMRVPGWARNEVMPGGLYTYKNAATPAPTVSVNGKAVAAKVENGYFVINRKWKQKDVVEVNFPMAVREVVSSDKIKDNKNKVSLEYGPLVYALEEKDNAKNFKDITVNNTTTFAIAHKPDMLNGIFTIEGTTGNQKFTAIPYYSWSNRGVNKMEVWIPEASK</sequence>
<dbReference type="eggNOG" id="COG3533">
    <property type="taxonomic scope" value="Bacteria"/>
</dbReference>
<feature type="domain" description="Non-reducing end beta-L-arabinofuranosidase-like GH127 middle" evidence="2">
    <location>
        <begin position="453"/>
        <end position="565"/>
    </location>
</feature>